<organism evidence="3 4">
    <name type="scientific">Cerrena zonata</name>
    <dbReference type="NCBI Taxonomy" id="2478898"/>
    <lineage>
        <taxon>Eukaryota</taxon>
        <taxon>Fungi</taxon>
        <taxon>Dikarya</taxon>
        <taxon>Basidiomycota</taxon>
        <taxon>Agaricomycotina</taxon>
        <taxon>Agaricomycetes</taxon>
        <taxon>Polyporales</taxon>
        <taxon>Cerrenaceae</taxon>
        <taxon>Cerrena</taxon>
    </lineage>
</organism>
<dbReference type="GO" id="GO:0005975">
    <property type="term" value="P:carbohydrate metabolic process"/>
    <property type="evidence" value="ECO:0007669"/>
    <property type="project" value="InterPro"/>
</dbReference>
<dbReference type="Proteomes" id="UP001385951">
    <property type="component" value="Unassembled WGS sequence"/>
</dbReference>
<dbReference type="EMBL" id="JASBNA010000008">
    <property type="protein sequence ID" value="KAK7689394.1"/>
    <property type="molecule type" value="Genomic_DNA"/>
</dbReference>
<dbReference type="AlphaFoldDB" id="A0AAW0GI16"/>
<dbReference type="InterPro" id="IPR012341">
    <property type="entry name" value="6hp_glycosidase-like_sf"/>
</dbReference>
<evidence type="ECO:0008006" key="5">
    <source>
        <dbReference type="Google" id="ProtNLM"/>
    </source>
</evidence>
<evidence type="ECO:0000259" key="1">
    <source>
        <dbReference type="Pfam" id="PF21307"/>
    </source>
</evidence>
<dbReference type="GO" id="GO:0004560">
    <property type="term" value="F:alpha-L-fucosidase activity"/>
    <property type="evidence" value="ECO:0007669"/>
    <property type="project" value="TreeGrafter"/>
</dbReference>
<dbReference type="InterPro" id="IPR008928">
    <property type="entry name" value="6-hairpin_glycosidase_sf"/>
</dbReference>
<sequence>MKGSVVSSQMTYELIGRVNVAGSNATVGCSSTGSNNATIGISGATASWVTWVGGTDFDQDAGNAAHNFSFKGVDPHDGLVKEINSAAPVGSSISRYQSLLSGHIQSYHGLLGSFSLSLGQTPDFTRSTDEIVAAYSTDTGDTYLEWLTFNFGRYLLTGSAPGVLPANLQGKWARDISNPWSADYHSNINIQMNYWVAEMTNMNLVTPLFDYFEKNWAPRGAITAQVLYNISRGWVTHNEMNIFGHTGMKLSGNSAQWANYPESAVWMGVAEFHLDKLIPDERFNDTTLVVNPCNSPEQTPITLGCAHAQQLIWQLFNSIEKGFDVSGDTDTAFLEEVRRKRAQMDKGIHIGSWGQLQEWKIDMDSPDDTHRHLSHLIGLYPGYAITSYDPSIQGLPQNITNATKSYTIDQVINAATTSLIHRGNGTGPDADAGWEKVWRAACWAQLKNASQFHFELAYAIKRDFGPNLFSLYNPDQDDPIFQIDANLGYPGALLNGLLQSPDVADLSTPLTVFILPALPTNWPSGSIKGARVRGGLTLDFSWGNGRVGPISMKANPDIKARPVHIVYGGKTVSSFVTSPGTTQVLHV</sequence>
<dbReference type="Pfam" id="PF21307">
    <property type="entry name" value="Glyco_hydro_95_C"/>
    <property type="match status" value="1"/>
</dbReference>
<comment type="caution">
    <text evidence="3">The sequence shown here is derived from an EMBL/GenBank/DDBJ whole genome shotgun (WGS) entry which is preliminary data.</text>
</comment>
<gene>
    <name evidence="3" type="ORF">QCA50_007186</name>
</gene>
<dbReference type="PANTHER" id="PTHR31084:SF3">
    <property type="entry name" value="ALPHA-FUCOSIDASE A"/>
    <property type="match status" value="1"/>
</dbReference>
<evidence type="ECO:0000313" key="3">
    <source>
        <dbReference type="EMBL" id="KAK7689394.1"/>
    </source>
</evidence>
<dbReference type="InterPro" id="IPR049053">
    <property type="entry name" value="AFCA-like_C"/>
</dbReference>
<feature type="domain" description="Glycosyl hydrolase family 95 catalytic" evidence="2">
    <location>
        <begin position="96"/>
        <end position="267"/>
    </location>
</feature>
<reference evidence="3 4" key="1">
    <citation type="submission" date="2022-09" db="EMBL/GenBank/DDBJ databases">
        <authorList>
            <person name="Palmer J.M."/>
        </authorList>
    </citation>
    <scope>NUCLEOTIDE SEQUENCE [LARGE SCALE GENOMIC DNA]</scope>
    <source>
        <strain evidence="3 4">DSM 7382</strain>
    </source>
</reference>
<dbReference type="Pfam" id="PF22124">
    <property type="entry name" value="Glyco_hydro_95_cat"/>
    <property type="match status" value="2"/>
</dbReference>
<dbReference type="InterPro" id="IPR054363">
    <property type="entry name" value="GH95_cat"/>
</dbReference>
<protein>
    <recommendedName>
        <fullName evidence="5">Glycoside hydrolase family 95 protein</fullName>
    </recommendedName>
</protein>
<feature type="domain" description="Glycosyl hydrolase family 95 catalytic" evidence="2">
    <location>
        <begin position="268"/>
        <end position="495"/>
    </location>
</feature>
<accession>A0AAW0GI16</accession>
<feature type="domain" description="Alpha fucosidase A-like C-terminal" evidence="1">
    <location>
        <begin position="512"/>
        <end position="556"/>
    </location>
</feature>
<dbReference type="PROSITE" id="PS51257">
    <property type="entry name" value="PROKAR_LIPOPROTEIN"/>
    <property type="match status" value="1"/>
</dbReference>
<evidence type="ECO:0000313" key="4">
    <source>
        <dbReference type="Proteomes" id="UP001385951"/>
    </source>
</evidence>
<dbReference type="SUPFAM" id="SSF48208">
    <property type="entry name" value="Six-hairpin glycosidases"/>
    <property type="match status" value="1"/>
</dbReference>
<keyword evidence="4" id="KW-1185">Reference proteome</keyword>
<name>A0AAW0GI16_9APHY</name>
<evidence type="ECO:0000259" key="2">
    <source>
        <dbReference type="Pfam" id="PF22124"/>
    </source>
</evidence>
<dbReference type="PANTHER" id="PTHR31084">
    <property type="entry name" value="ALPHA-L-FUCOSIDASE 2"/>
    <property type="match status" value="1"/>
</dbReference>
<dbReference type="Gene3D" id="1.50.10.10">
    <property type="match status" value="2"/>
</dbReference>
<proteinExistence type="predicted"/>